<dbReference type="PANTHER" id="PTHR44490:SF1">
    <property type="entry name" value="EUKARYOTIC TRANSLATION ELONGATION FACTOR 1 EPSILON-1"/>
    <property type="match status" value="1"/>
</dbReference>
<evidence type="ECO:0000313" key="3">
    <source>
        <dbReference type="Proteomes" id="UP001634394"/>
    </source>
</evidence>
<dbReference type="PROSITE" id="PS50405">
    <property type="entry name" value="GST_CTER"/>
    <property type="match status" value="1"/>
</dbReference>
<evidence type="ECO:0000259" key="1">
    <source>
        <dbReference type="PROSITE" id="PS50405"/>
    </source>
</evidence>
<proteinExistence type="predicted"/>
<dbReference type="AlphaFoldDB" id="A0ABD3W7V9"/>
<reference evidence="2 3" key="1">
    <citation type="submission" date="2024-11" db="EMBL/GenBank/DDBJ databases">
        <title>Chromosome-level genome assembly of the freshwater bivalve Anodonta woodiana.</title>
        <authorList>
            <person name="Chen X."/>
        </authorList>
    </citation>
    <scope>NUCLEOTIDE SEQUENCE [LARGE SCALE GENOMIC DNA]</scope>
    <source>
        <strain evidence="2">MN2024</strain>
        <tissue evidence="2">Gills</tissue>
    </source>
</reference>
<dbReference type="InterPro" id="IPR053837">
    <property type="entry name" value="AIMP3/p18_C"/>
</dbReference>
<dbReference type="Gene3D" id="3.40.30.90">
    <property type="match status" value="1"/>
</dbReference>
<dbReference type="GO" id="GO:0032991">
    <property type="term" value="C:protein-containing complex"/>
    <property type="evidence" value="ECO:0007669"/>
    <property type="project" value="UniProtKB-ARBA"/>
</dbReference>
<dbReference type="Gene3D" id="1.20.1050.10">
    <property type="match status" value="1"/>
</dbReference>
<comment type="caution">
    <text evidence="2">The sequence shown here is derived from an EMBL/GenBank/DDBJ whole genome shotgun (WGS) entry which is preliminary data.</text>
</comment>
<dbReference type="EMBL" id="JBJQND010000008">
    <property type="protein sequence ID" value="KAL3868798.1"/>
    <property type="molecule type" value="Genomic_DNA"/>
</dbReference>
<dbReference type="CDD" id="cd10305">
    <property type="entry name" value="GST_C_AIMP3"/>
    <property type="match status" value="1"/>
</dbReference>
<name>A0ABD3W7V9_SINWO</name>
<dbReference type="Proteomes" id="UP001634394">
    <property type="component" value="Unassembled WGS sequence"/>
</dbReference>
<sequence>MAEAGQSIAALAAYLGVKAGKVTLDGRDKIPVVKGKTGTRRGLVSIAKHLVRAAEKNSLLGKTIEDQSAVDQWLEYRVSQLDSCQGDKELTVVLKELNTYLADKVYIVNHIMSLADILLYYGLHTHFVGMPYYDKENYMHVSRWFDNIQHEEGVRQTLPYVHFLRTQIYDRMSH</sequence>
<feature type="domain" description="GST C-terminal" evidence="1">
    <location>
        <begin position="49"/>
        <end position="168"/>
    </location>
</feature>
<dbReference type="SUPFAM" id="SSF47616">
    <property type="entry name" value="GST C-terminal domain-like"/>
    <property type="match status" value="1"/>
</dbReference>
<accession>A0ABD3W7V9</accession>
<dbReference type="Pfam" id="PF21972">
    <property type="entry name" value="Arc1p_N_like"/>
    <property type="match status" value="1"/>
</dbReference>
<organism evidence="2 3">
    <name type="scientific">Sinanodonta woodiana</name>
    <name type="common">Chinese pond mussel</name>
    <name type="synonym">Anodonta woodiana</name>
    <dbReference type="NCBI Taxonomy" id="1069815"/>
    <lineage>
        <taxon>Eukaryota</taxon>
        <taxon>Metazoa</taxon>
        <taxon>Spiralia</taxon>
        <taxon>Lophotrochozoa</taxon>
        <taxon>Mollusca</taxon>
        <taxon>Bivalvia</taxon>
        <taxon>Autobranchia</taxon>
        <taxon>Heteroconchia</taxon>
        <taxon>Palaeoheterodonta</taxon>
        <taxon>Unionida</taxon>
        <taxon>Unionoidea</taxon>
        <taxon>Unionidae</taxon>
        <taxon>Unioninae</taxon>
        <taxon>Sinanodonta</taxon>
    </lineage>
</organism>
<dbReference type="PANTHER" id="PTHR44490">
    <property type="entry name" value="EUKARYOTIC TRANSLATION ELONGATION FACTOR 1 EPSILON-1"/>
    <property type="match status" value="1"/>
</dbReference>
<evidence type="ECO:0000313" key="2">
    <source>
        <dbReference type="EMBL" id="KAL3868798.1"/>
    </source>
</evidence>
<dbReference type="InterPro" id="IPR042450">
    <property type="entry name" value="EEF1E1"/>
</dbReference>
<gene>
    <name evidence="2" type="ORF">ACJMK2_041558</name>
</gene>
<keyword evidence="3" id="KW-1185">Reference proteome</keyword>
<dbReference type="InterPro" id="IPR036282">
    <property type="entry name" value="Glutathione-S-Trfase_C_sf"/>
</dbReference>
<dbReference type="InterPro" id="IPR010987">
    <property type="entry name" value="Glutathione-S-Trfase_C-like"/>
</dbReference>
<protein>
    <recommendedName>
        <fullName evidence="1">GST C-terminal domain-containing protein</fullName>
    </recommendedName>
</protein>
<dbReference type="InterPro" id="IPR053836">
    <property type="entry name" value="Arc1-like_N"/>
</dbReference>